<protein>
    <submittedName>
        <fullName evidence="6">HTH-type transcriptional regulator DmlR</fullName>
    </submittedName>
</protein>
<dbReference type="Pfam" id="PF03466">
    <property type="entry name" value="LysR_substrate"/>
    <property type="match status" value="1"/>
</dbReference>
<dbReference type="GO" id="GO:0003700">
    <property type="term" value="F:DNA-binding transcription factor activity"/>
    <property type="evidence" value="ECO:0007669"/>
    <property type="project" value="InterPro"/>
</dbReference>
<dbReference type="SUPFAM" id="SSF46785">
    <property type="entry name" value="Winged helix' DNA-binding domain"/>
    <property type="match status" value="1"/>
</dbReference>
<dbReference type="CDD" id="cd08472">
    <property type="entry name" value="PBP2_CrgA_like_3"/>
    <property type="match status" value="1"/>
</dbReference>
<dbReference type="AlphaFoldDB" id="A0A7V8JNF5"/>
<keyword evidence="2" id="KW-0805">Transcription regulation</keyword>
<dbReference type="PANTHER" id="PTHR30537">
    <property type="entry name" value="HTH-TYPE TRANSCRIPTIONAL REGULATOR"/>
    <property type="match status" value="1"/>
</dbReference>
<gene>
    <name evidence="6" type="primary">dmlR_7</name>
    <name evidence="6" type="ORF">GAK31_00675</name>
</gene>
<dbReference type="Gene3D" id="1.10.10.10">
    <property type="entry name" value="Winged helix-like DNA-binding domain superfamily/Winged helix DNA-binding domain"/>
    <property type="match status" value="1"/>
</dbReference>
<dbReference type="Pfam" id="PF00126">
    <property type="entry name" value="HTH_1"/>
    <property type="match status" value="1"/>
</dbReference>
<dbReference type="FunFam" id="1.10.10.10:FF:000001">
    <property type="entry name" value="LysR family transcriptional regulator"/>
    <property type="match status" value="1"/>
</dbReference>
<dbReference type="InterPro" id="IPR058163">
    <property type="entry name" value="LysR-type_TF_proteobact-type"/>
</dbReference>
<dbReference type="PROSITE" id="PS50931">
    <property type="entry name" value="HTH_LYSR"/>
    <property type="match status" value="1"/>
</dbReference>
<name>A0A7V8JNF5_STEMA</name>
<evidence type="ECO:0000256" key="4">
    <source>
        <dbReference type="ARBA" id="ARBA00023163"/>
    </source>
</evidence>
<evidence type="ECO:0000259" key="5">
    <source>
        <dbReference type="PROSITE" id="PS50931"/>
    </source>
</evidence>
<dbReference type="Gene3D" id="3.40.190.290">
    <property type="match status" value="1"/>
</dbReference>
<dbReference type="EMBL" id="WNDS01000001">
    <property type="protein sequence ID" value="KAF1017410.1"/>
    <property type="molecule type" value="Genomic_DNA"/>
</dbReference>
<dbReference type="InterPro" id="IPR000847">
    <property type="entry name" value="LysR_HTH_N"/>
</dbReference>
<evidence type="ECO:0000256" key="3">
    <source>
        <dbReference type="ARBA" id="ARBA00023125"/>
    </source>
</evidence>
<sequence>MDRFQEMQVFVRIADRQSFTLAADDLRIPRATATNLIKRLEQRIGVRLLERTTRQVRLTHDGQAYYHRCVRLLSDLEETESAFRDAPPKGLLRVNLQGTLARHFVMPAMGGFMAQYPDITLHVGEDDRLVDLVREGVDCVLRAGTLQDSSLVGRQVAALEQVTVASPAYLQQHGVPQSLAALSQHLAVDYAAGSGARLAALDFRVGTQFEERTLASRIAVTGADLYTGAALSGLGLIQVPRYRVTAELADGRLQVVLPDHPPPPMPVTVLYPQNRQLSARVRVFAQWLAALFPPHAAR</sequence>
<evidence type="ECO:0000313" key="6">
    <source>
        <dbReference type="EMBL" id="KAF1017410.1"/>
    </source>
</evidence>
<evidence type="ECO:0000313" key="7">
    <source>
        <dbReference type="Proteomes" id="UP000487117"/>
    </source>
</evidence>
<evidence type="ECO:0000256" key="1">
    <source>
        <dbReference type="ARBA" id="ARBA00009437"/>
    </source>
</evidence>
<dbReference type="InterPro" id="IPR036388">
    <property type="entry name" value="WH-like_DNA-bd_sf"/>
</dbReference>
<dbReference type="SUPFAM" id="SSF53850">
    <property type="entry name" value="Periplasmic binding protein-like II"/>
    <property type="match status" value="1"/>
</dbReference>
<dbReference type="Proteomes" id="UP000487117">
    <property type="component" value="Unassembled WGS sequence"/>
</dbReference>
<feature type="domain" description="HTH lysR-type" evidence="5">
    <location>
        <begin position="1"/>
        <end position="59"/>
    </location>
</feature>
<dbReference type="InterPro" id="IPR036390">
    <property type="entry name" value="WH_DNA-bd_sf"/>
</dbReference>
<dbReference type="GO" id="GO:0006351">
    <property type="term" value="P:DNA-templated transcription"/>
    <property type="evidence" value="ECO:0007669"/>
    <property type="project" value="TreeGrafter"/>
</dbReference>
<evidence type="ECO:0000256" key="2">
    <source>
        <dbReference type="ARBA" id="ARBA00023015"/>
    </source>
</evidence>
<dbReference type="GO" id="GO:0043565">
    <property type="term" value="F:sequence-specific DNA binding"/>
    <property type="evidence" value="ECO:0007669"/>
    <property type="project" value="TreeGrafter"/>
</dbReference>
<dbReference type="PANTHER" id="PTHR30537:SF72">
    <property type="entry name" value="LYSR FAMILY TRANSCRIPTIONAL REGULATOR"/>
    <property type="match status" value="1"/>
</dbReference>
<reference evidence="7" key="1">
    <citation type="journal article" date="2020" name="MBio">
        <title>Horizontal gene transfer to a defensive symbiont with a reduced genome amongst a multipartite beetle microbiome.</title>
        <authorList>
            <person name="Waterworth S.C."/>
            <person name="Florez L.V."/>
            <person name="Rees E.R."/>
            <person name="Hertweck C."/>
            <person name="Kaltenpoth M."/>
            <person name="Kwan J.C."/>
        </authorList>
    </citation>
    <scope>NUCLEOTIDE SEQUENCE [LARGE SCALE GENOMIC DNA]</scope>
</reference>
<dbReference type="InterPro" id="IPR005119">
    <property type="entry name" value="LysR_subst-bd"/>
</dbReference>
<organism evidence="6 7">
    <name type="scientific">Stenotrophomonas maltophilia</name>
    <name type="common">Pseudomonas maltophilia</name>
    <name type="synonym">Xanthomonas maltophilia</name>
    <dbReference type="NCBI Taxonomy" id="40324"/>
    <lineage>
        <taxon>Bacteria</taxon>
        <taxon>Pseudomonadati</taxon>
        <taxon>Pseudomonadota</taxon>
        <taxon>Gammaproteobacteria</taxon>
        <taxon>Lysobacterales</taxon>
        <taxon>Lysobacteraceae</taxon>
        <taxon>Stenotrophomonas</taxon>
        <taxon>Stenotrophomonas maltophilia group</taxon>
    </lineage>
</organism>
<comment type="similarity">
    <text evidence="1">Belongs to the LysR transcriptional regulatory family.</text>
</comment>
<accession>A0A7V8JNF5</accession>
<keyword evidence="4" id="KW-0804">Transcription</keyword>
<keyword evidence="3" id="KW-0238">DNA-binding</keyword>
<proteinExistence type="inferred from homology"/>
<comment type="caution">
    <text evidence="6">The sequence shown here is derived from an EMBL/GenBank/DDBJ whole genome shotgun (WGS) entry which is preliminary data.</text>
</comment>